<evidence type="ECO:0000313" key="2">
    <source>
        <dbReference type="Proteomes" id="UP000284824"/>
    </source>
</evidence>
<name>A0A438LYH5_9ACTN</name>
<organism evidence="1 2">
    <name type="scientific">Nonomuraea polychroma</name>
    <dbReference type="NCBI Taxonomy" id="46176"/>
    <lineage>
        <taxon>Bacteria</taxon>
        <taxon>Bacillati</taxon>
        <taxon>Actinomycetota</taxon>
        <taxon>Actinomycetes</taxon>
        <taxon>Streptosporangiales</taxon>
        <taxon>Streptosporangiaceae</taxon>
        <taxon>Nonomuraea</taxon>
    </lineage>
</organism>
<dbReference type="EMBL" id="SAUN01000001">
    <property type="protein sequence ID" value="RVX38397.1"/>
    <property type="molecule type" value="Genomic_DNA"/>
</dbReference>
<evidence type="ECO:0000313" key="1">
    <source>
        <dbReference type="EMBL" id="RVX38397.1"/>
    </source>
</evidence>
<comment type="caution">
    <text evidence="1">The sequence shown here is derived from an EMBL/GenBank/DDBJ whole genome shotgun (WGS) entry which is preliminary data.</text>
</comment>
<reference evidence="1 2" key="1">
    <citation type="submission" date="2019-01" db="EMBL/GenBank/DDBJ databases">
        <title>Sequencing the genomes of 1000 actinobacteria strains.</title>
        <authorList>
            <person name="Klenk H.-P."/>
        </authorList>
    </citation>
    <scope>NUCLEOTIDE SEQUENCE [LARGE SCALE GENOMIC DNA]</scope>
    <source>
        <strain evidence="1 2">DSM 43925</strain>
    </source>
</reference>
<protein>
    <submittedName>
        <fullName evidence="1">Uncharacterized protein</fullName>
    </submittedName>
</protein>
<sequence length="34" mass="3749">MTELAEVIHKDSTELAEVIHKHSALAMRATEEAS</sequence>
<dbReference type="Proteomes" id="UP000284824">
    <property type="component" value="Unassembled WGS sequence"/>
</dbReference>
<keyword evidence="2" id="KW-1185">Reference proteome</keyword>
<gene>
    <name evidence="1" type="ORF">EDD27_0702</name>
</gene>
<proteinExistence type="predicted"/>
<dbReference type="AlphaFoldDB" id="A0A438LYH5"/>
<accession>A0A438LYH5</accession>